<dbReference type="InterPro" id="IPR028081">
    <property type="entry name" value="Leu-bd"/>
</dbReference>
<evidence type="ECO:0000313" key="6">
    <source>
        <dbReference type="Proteomes" id="UP000055060"/>
    </source>
</evidence>
<dbReference type="InterPro" id="IPR028082">
    <property type="entry name" value="Peripla_BP_I"/>
</dbReference>
<accession>A0A0S7BLF8</accession>
<dbReference type="SUPFAM" id="SSF53822">
    <property type="entry name" value="Periplasmic binding protein-like I"/>
    <property type="match status" value="1"/>
</dbReference>
<dbReference type="CDD" id="cd06347">
    <property type="entry name" value="PBP1_ABC_LivK_ligand_binding-like"/>
    <property type="match status" value="1"/>
</dbReference>
<feature type="signal peptide" evidence="3">
    <location>
        <begin position="1"/>
        <end position="17"/>
    </location>
</feature>
<gene>
    <name evidence="5" type="ORF">LARV_02544</name>
</gene>
<feature type="chain" id="PRO_5006633020" evidence="3">
    <location>
        <begin position="18"/>
        <end position="388"/>
    </location>
</feature>
<feature type="domain" description="Leucine-binding protein" evidence="4">
    <location>
        <begin position="39"/>
        <end position="378"/>
    </location>
</feature>
<dbReference type="InterPro" id="IPR051010">
    <property type="entry name" value="BCAA_transport"/>
</dbReference>
<dbReference type="OrthoDB" id="9783240at2"/>
<dbReference type="EMBL" id="DF967972">
    <property type="protein sequence ID" value="GAP14769.1"/>
    <property type="molecule type" value="Genomic_DNA"/>
</dbReference>
<comment type="similarity">
    <text evidence="1">Belongs to the leucine-binding protein family.</text>
</comment>
<evidence type="ECO:0000259" key="4">
    <source>
        <dbReference type="Pfam" id="PF13458"/>
    </source>
</evidence>
<dbReference type="AlphaFoldDB" id="A0A0S7BLF8"/>
<dbReference type="Pfam" id="PF13458">
    <property type="entry name" value="Peripla_BP_6"/>
    <property type="match status" value="1"/>
</dbReference>
<evidence type="ECO:0000256" key="3">
    <source>
        <dbReference type="SAM" id="SignalP"/>
    </source>
</evidence>
<dbReference type="STRING" id="360412.LARV_02544"/>
<reference evidence="5" key="1">
    <citation type="submission" date="2015-07" db="EMBL/GenBank/DDBJ databases">
        <title>Draft Genome Sequences of Anaerolinea thermolimosa IMO-1, Bellilinea caldifistulae GOMI-1, Leptolinea tardivitalis YMTK-2, Levilinea saccharolytica KIBI-1,Longilinea arvoryzae KOME-1, Previously Described as Members of the Anaerolineaceae (Chloroflexi).</title>
        <authorList>
            <person name="Sekiguchi Y."/>
            <person name="Ohashi A."/>
            <person name="Matsuura N."/>
            <person name="Tourlousse M.D."/>
        </authorList>
    </citation>
    <scope>NUCLEOTIDE SEQUENCE [LARGE SCALE GENOMIC DNA]</scope>
    <source>
        <strain evidence="5">KOME-1</strain>
    </source>
</reference>
<evidence type="ECO:0000256" key="1">
    <source>
        <dbReference type="ARBA" id="ARBA00010062"/>
    </source>
</evidence>
<keyword evidence="2 3" id="KW-0732">Signal</keyword>
<evidence type="ECO:0000256" key="2">
    <source>
        <dbReference type="ARBA" id="ARBA00022729"/>
    </source>
</evidence>
<sequence length="388" mass="41159">MQKRNLFRLMMVLTVFALLVSACQSQTGAPAATEKPKEVVIGVYEPMTGAQAAGGQLTMQGVNLAYETHKEVLGTPIRLVLVDNRSDKAESATAMTRLIEQEKAIAVIGSYGSSNSMAGGEVSEKAGIPVMGCSPTNPLVTAGKKFYFRACFIDPFQGGVMAKYAVETLKATKVAIIQDVAQDYSVGLASFFKQSWKELTGSEDGIVAEASYQSGDQDFTAQLGAVLAAKPDTIYAPGYFGDAALLVKQARELGFTGPIMGSDAWEAPELLSIAGDAANGVLISTHYHPDADLSPASKPFVDEFKKKYNENPSAFAALGYDAYMLVYSAIERAGSFDPTAIRDAIASTKDYPGVTGTISINETGDAVKDAVILTVENGAFKYLSTVKP</sequence>
<protein>
    <submittedName>
        <fullName evidence="5">Amino acid/amide ABC transporter substrate-binding protein, HAAT family</fullName>
    </submittedName>
</protein>
<dbReference type="PANTHER" id="PTHR30483:SF6">
    <property type="entry name" value="PERIPLASMIC BINDING PROTEIN OF ABC TRANSPORTER FOR NATURAL AMINO ACIDS"/>
    <property type="match status" value="1"/>
</dbReference>
<dbReference type="RefSeq" id="WP_075074001.1">
    <property type="nucleotide sequence ID" value="NZ_DF967972.1"/>
</dbReference>
<keyword evidence="6" id="KW-1185">Reference proteome</keyword>
<proteinExistence type="inferred from homology"/>
<dbReference type="Proteomes" id="UP000055060">
    <property type="component" value="Unassembled WGS sequence"/>
</dbReference>
<dbReference type="PROSITE" id="PS51257">
    <property type="entry name" value="PROKAR_LIPOPROTEIN"/>
    <property type="match status" value="1"/>
</dbReference>
<dbReference type="PANTHER" id="PTHR30483">
    <property type="entry name" value="LEUCINE-SPECIFIC-BINDING PROTEIN"/>
    <property type="match status" value="1"/>
</dbReference>
<dbReference type="Gene3D" id="3.40.50.2300">
    <property type="match status" value="2"/>
</dbReference>
<name>A0A0S7BLF8_9CHLR</name>
<evidence type="ECO:0000313" key="5">
    <source>
        <dbReference type="EMBL" id="GAP14769.1"/>
    </source>
</evidence>
<organism evidence="5">
    <name type="scientific">Longilinea arvoryzae</name>
    <dbReference type="NCBI Taxonomy" id="360412"/>
    <lineage>
        <taxon>Bacteria</taxon>
        <taxon>Bacillati</taxon>
        <taxon>Chloroflexota</taxon>
        <taxon>Anaerolineae</taxon>
        <taxon>Anaerolineales</taxon>
        <taxon>Anaerolineaceae</taxon>
        <taxon>Longilinea</taxon>
    </lineage>
</organism>